<dbReference type="OrthoDB" id="429711at2759"/>
<dbReference type="SMART" id="SM00651">
    <property type="entry name" value="Sm"/>
    <property type="match status" value="1"/>
</dbReference>
<dbReference type="CDD" id="cd01732">
    <property type="entry name" value="LSm5"/>
    <property type="match status" value="1"/>
</dbReference>
<comment type="function">
    <text evidence="9">Plays a role in U6 snRNP assembly and function. Binds to the 3' end of U6 snRNA.</text>
</comment>
<dbReference type="Gene3D" id="2.30.30.100">
    <property type="match status" value="1"/>
</dbReference>
<accession>A0A058ZC76</accession>
<dbReference type="GO" id="GO:0003723">
    <property type="term" value="F:RNA binding"/>
    <property type="evidence" value="ECO:0007669"/>
    <property type="project" value="UniProtKB-KW"/>
</dbReference>
<feature type="domain" description="Sm" evidence="10">
    <location>
        <begin position="37"/>
        <end position="114"/>
    </location>
</feature>
<evidence type="ECO:0000256" key="5">
    <source>
        <dbReference type="ARBA" id="ARBA00022884"/>
    </source>
</evidence>
<keyword evidence="6 9" id="KW-0508">mRNA splicing</keyword>
<dbReference type="InterPro" id="IPR047575">
    <property type="entry name" value="Sm"/>
</dbReference>
<protein>
    <recommendedName>
        <fullName evidence="9">U6 snRNA-associated Sm-like protein LSm5</fullName>
    </recommendedName>
</protein>
<comment type="similarity">
    <text evidence="2 9">Belongs to the snRNP Sm proteins family.</text>
</comment>
<comment type="subcellular location">
    <subcellularLocation>
        <location evidence="1 9">Nucleus</location>
    </subcellularLocation>
</comment>
<organism evidence="11">
    <name type="scientific">Fonticula alba</name>
    <name type="common">Slime mold</name>
    <dbReference type="NCBI Taxonomy" id="691883"/>
    <lineage>
        <taxon>Eukaryota</taxon>
        <taxon>Rotosphaerida</taxon>
        <taxon>Fonticulaceae</taxon>
        <taxon>Fonticula</taxon>
    </lineage>
</organism>
<sequence>MERELQRYGPLRWDFERGAVGCAAGLIAWRPVARAPYRPQLIDKCIGSRIWLLLHGESELVGTLCGFDQHVNMVLEDVTEIQVNPDGSRLQLPVRKSMLLSGNNIAMLIPGGSPSDISA</sequence>
<evidence type="ECO:0000313" key="12">
    <source>
        <dbReference type="Proteomes" id="UP000030693"/>
    </source>
</evidence>
<dbReference type="Pfam" id="PF01423">
    <property type="entry name" value="LSM"/>
    <property type="match status" value="1"/>
</dbReference>
<evidence type="ECO:0000259" key="10">
    <source>
        <dbReference type="PROSITE" id="PS52002"/>
    </source>
</evidence>
<dbReference type="OMA" id="YETTPQG"/>
<dbReference type="InterPro" id="IPR033871">
    <property type="entry name" value="LSm5"/>
</dbReference>
<dbReference type="AlphaFoldDB" id="A0A058ZC76"/>
<gene>
    <name evidence="9" type="primary">LSM5</name>
    <name evidence="11" type="ORF">H696_01387</name>
</gene>
<dbReference type="RefSeq" id="XP_009493557.1">
    <property type="nucleotide sequence ID" value="XM_009495282.1"/>
</dbReference>
<dbReference type="InterPro" id="IPR001163">
    <property type="entry name" value="Sm_dom_euk/arc"/>
</dbReference>
<evidence type="ECO:0000256" key="7">
    <source>
        <dbReference type="ARBA" id="ARBA00023242"/>
    </source>
</evidence>
<evidence type="ECO:0000256" key="1">
    <source>
        <dbReference type="ARBA" id="ARBA00004123"/>
    </source>
</evidence>
<dbReference type="GO" id="GO:0000398">
    <property type="term" value="P:mRNA splicing, via spliceosome"/>
    <property type="evidence" value="ECO:0007669"/>
    <property type="project" value="TreeGrafter"/>
</dbReference>
<evidence type="ECO:0000256" key="2">
    <source>
        <dbReference type="ARBA" id="ARBA00006850"/>
    </source>
</evidence>
<dbReference type="STRING" id="691883.A0A058ZC76"/>
<dbReference type="PANTHER" id="PTHR20971">
    <property type="entry name" value="U6 SNRNA-ASSOCIATED PROTEIN"/>
    <property type="match status" value="1"/>
</dbReference>
<evidence type="ECO:0000256" key="3">
    <source>
        <dbReference type="ARBA" id="ARBA00022664"/>
    </source>
</evidence>
<evidence type="ECO:0000256" key="8">
    <source>
        <dbReference type="ARBA" id="ARBA00023274"/>
    </source>
</evidence>
<dbReference type="SUPFAM" id="SSF50182">
    <property type="entry name" value="Sm-like ribonucleoproteins"/>
    <property type="match status" value="1"/>
</dbReference>
<dbReference type="Proteomes" id="UP000030693">
    <property type="component" value="Unassembled WGS sequence"/>
</dbReference>
<keyword evidence="8 9" id="KW-0687">Ribonucleoprotein</keyword>
<reference evidence="11" key="1">
    <citation type="submission" date="2013-04" db="EMBL/GenBank/DDBJ databases">
        <title>The Genome Sequence of Fonticula alba ATCC 38817.</title>
        <authorList>
            <consortium name="The Broad Institute Genomics Platform"/>
            <person name="Russ C."/>
            <person name="Cuomo C."/>
            <person name="Burger G."/>
            <person name="Gray M.W."/>
            <person name="Holland P.W.H."/>
            <person name="King N."/>
            <person name="Lang F.B.F."/>
            <person name="Roger A.J."/>
            <person name="Ruiz-Trillo I."/>
            <person name="Brown M."/>
            <person name="Walker B."/>
            <person name="Young S."/>
            <person name="Zeng Q."/>
            <person name="Gargeya S."/>
            <person name="Fitzgerald M."/>
            <person name="Haas B."/>
            <person name="Abouelleil A."/>
            <person name="Allen A.W."/>
            <person name="Alvarado L."/>
            <person name="Arachchi H.M."/>
            <person name="Berlin A.M."/>
            <person name="Chapman S.B."/>
            <person name="Gainer-Dewar J."/>
            <person name="Goldberg J."/>
            <person name="Griggs A."/>
            <person name="Gujja S."/>
            <person name="Hansen M."/>
            <person name="Howarth C."/>
            <person name="Imamovic A."/>
            <person name="Ireland A."/>
            <person name="Larimer J."/>
            <person name="McCowan C."/>
            <person name="Murphy C."/>
            <person name="Pearson M."/>
            <person name="Poon T.W."/>
            <person name="Priest M."/>
            <person name="Roberts A."/>
            <person name="Saif S."/>
            <person name="Shea T."/>
            <person name="Sisk P."/>
            <person name="Sykes S."/>
            <person name="Wortman J."/>
            <person name="Nusbaum C."/>
            <person name="Birren B."/>
        </authorList>
    </citation>
    <scope>NUCLEOTIDE SEQUENCE [LARGE SCALE GENOMIC DNA]</scope>
    <source>
        <strain evidence="11">ATCC 38817</strain>
    </source>
</reference>
<evidence type="ECO:0000256" key="9">
    <source>
        <dbReference type="RuleBase" id="RU365055"/>
    </source>
</evidence>
<dbReference type="GO" id="GO:0005688">
    <property type="term" value="C:U6 snRNP"/>
    <property type="evidence" value="ECO:0007669"/>
    <property type="project" value="TreeGrafter"/>
</dbReference>
<proteinExistence type="inferred from homology"/>
<evidence type="ECO:0000256" key="6">
    <source>
        <dbReference type="ARBA" id="ARBA00023187"/>
    </source>
</evidence>
<evidence type="ECO:0000313" key="11">
    <source>
        <dbReference type="EMBL" id="KCV71979.1"/>
    </source>
</evidence>
<dbReference type="GO" id="GO:1990726">
    <property type="term" value="C:Lsm1-7-Pat1 complex"/>
    <property type="evidence" value="ECO:0007669"/>
    <property type="project" value="TreeGrafter"/>
</dbReference>
<keyword evidence="4 9" id="KW-0747">Spliceosome</keyword>
<keyword evidence="3 9" id="KW-0507">mRNA processing</keyword>
<name>A0A058ZC76_FONAL</name>
<dbReference type="GO" id="GO:0005681">
    <property type="term" value="C:spliceosomal complex"/>
    <property type="evidence" value="ECO:0007669"/>
    <property type="project" value="UniProtKB-KW"/>
</dbReference>
<comment type="subunit">
    <text evidence="9">LSm subunits form a heteromer with a doughnut shape.</text>
</comment>
<dbReference type="PROSITE" id="PS52002">
    <property type="entry name" value="SM"/>
    <property type="match status" value="1"/>
</dbReference>
<dbReference type="GeneID" id="20526112"/>
<evidence type="ECO:0000256" key="4">
    <source>
        <dbReference type="ARBA" id="ARBA00022728"/>
    </source>
</evidence>
<dbReference type="eggNOG" id="KOG1775">
    <property type="taxonomic scope" value="Eukaryota"/>
</dbReference>
<dbReference type="GO" id="GO:0046540">
    <property type="term" value="C:U4/U6 x U5 tri-snRNP complex"/>
    <property type="evidence" value="ECO:0007669"/>
    <property type="project" value="TreeGrafter"/>
</dbReference>
<dbReference type="InterPro" id="IPR010920">
    <property type="entry name" value="LSM_dom_sf"/>
</dbReference>
<keyword evidence="12" id="KW-1185">Reference proteome</keyword>
<keyword evidence="5 9" id="KW-0694">RNA-binding</keyword>
<dbReference type="EMBL" id="KB932202">
    <property type="protein sequence ID" value="KCV71979.1"/>
    <property type="molecule type" value="Genomic_DNA"/>
</dbReference>
<dbReference type="PANTHER" id="PTHR20971:SF0">
    <property type="entry name" value="U6 SNRNA-ASSOCIATED SM-LIKE PROTEIN LSM5"/>
    <property type="match status" value="1"/>
</dbReference>
<keyword evidence="7 9" id="KW-0539">Nucleus</keyword>